<evidence type="ECO:0000259" key="5">
    <source>
        <dbReference type="PROSITE" id="PS50146"/>
    </source>
</evidence>
<organism evidence="6 7">
    <name type="scientific">Mariniflexile fucanivorans</name>
    <dbReference type="NCBI Taxonomy" id="264023"/>
    <lineage>
        <taxon>Bacteria</taxon>
        <taxon>Pseudomonadati</taxon>
        <taxon>Bacteroidota</taxon>
        <taxon>Flavobacteriia</taxon>
        <taxon>Flavobacteriales</taxon>
        <taxon>Flavobacteriaceae</taxon>
        <taxon>Mariniflexile</taxon>
    </lineage>
</organism>
<dbReference type="PANTHER" id="PTHR12358:SF54">
    <property type="entry name" value="SPHINGOSINE KINASE RELATED PROTEIN"/>
    <property type="match status" value="1"/>
</dbReference>
<dbReference type="Proteomes" id="UP000295455">
    <property type="component" value="Unassembled WGS sequence"/>
</dbReference>
<dbReference type="OrthoDB" id="9786026at2"/>
<dbReference type="InterPro" id="IPR016064">
    <property type="entry name" value="NAD/diacylglycerol_kinase_sf"/>
</dbReference>
<dbReference type="InterPro" id="IPR045540">
    <property type="entry name" value="YegS/DAGK_C"/>
</dbReference>
<dbReference type="InterPro" id="IPR001206">
    <property type="entry name" value="Diacylglycerol_kinase_cat_dom"/>
</dbReference>
<evidence type="ECO:0000256" key="4">
    <source>
        <dbReference type="ARBA" id="ARBA00022840"/>
    </source>
</evidence>
<reference evidence="6 7" key="1">
    <citation type="submission" date="2019-03" db="EMBL/GenBank/DDBJ databases">
        <title>Genomic Encyclopedia of Type Strains, Phase IV (KMG-IV): sequencing the most valuable type-strain genomes for metagenomic binning, comparative biology and taxonomic classification.</title>
        <authorList>
            <person name="Goeker M."/>
        </authorList>
    </citation>
    <scope>NUCLEOTIDE SEQUENCE [LARGE SCALE GENOMIC DNA]</scope>
    <source>
        <strain evidence="6 7">DSM 18792</strain>
    </source>
</reference>
<dbReference type="PANTHER" id="PTHR12358">
    <property type="entry name" value="SPHINGOSINE KINASE"/>
    <property type="match status" value="1"/>
</dbReference>
<dbReference type="SUPFAM" id="SSF111331">
    <property type="entry name" value="NAD kinase/diacylglycerol kinase-like"/>
    <property type="match status" value="1"/>
</dbReference>
<gene>
    <name evidence="6" type="ORF">EV196_102407</name>
</gene>
<dbReference type="PROSITE" id="PS50146">
    <property type="entry name" value="DAGK"/>
    <property type="match status" value="1"/>
</dbReference>
<keyword evidence="2" id="KW-0547">Nucleotide-binding</keyword>
<keyword evidence="3 6" id="KW-0418">Kinase</keyword>
<dbReference type="Gene3D" id="3.40.50.10330">
    <property type="entry name" value="Probable inorganic polyphosphate/atp-NAD kinase, domain 1"/>
    <property type="match status" value="1"/>
</dbReference>
<dbReference type="AlphaFoldDB" id="A0A4R1RNQ3"/>
<dbReference type="GO" id="GO:0016301">
    <property type="term" value="F:kinase activity"/>
    <property type="evidence" value="ECO:0007669"/>
    <property type="project" value="UniProtKB-KW"/>
</dbReference>
<dbReference type="Gene3D" id="2.60.200.40">
    <property type="match status" value="1"/>
</dbReference>
<evidence type="ECO:0000256" key="3">
    <source>
        <dbReference type="ARBA" id="ARBA00022777"/>
    </source>
</evidence>
<name>A0A4R1RNQ3_9FLAO</name>
<accession>A0A4R1RNQ3</accession>
<dbReference type="Pfam" id="PF19279">
    <property type="entry name" value="YegS_C"/>
    <property type="match status" value="1"/>
</dbReference>
<evidence type="ECO:0000256" key="1">
    <source>
        <dbReference type="ARBA" id="ARBA00022679"/>
    </source>
</evidence>
<dbReference type="Pfam" id="PF00781">
    <property type="entry name" value="DAGK_cat"/>
    <property type="match status" value="1"/>
</dbReference>
<dbReference type="RefSeq" id="WP_132215879.1">
    <property type="nucleotide sequence ID" value="NZ_OX156936.1"/>
</dbReference>
<keyword evidence="7" id="KW-1185">Reference proteome</keyword>
<proteinExistence type="predicted"/>
<evidence type="ECO:0000313" key="7">
    <source>
        <dbReference type="Proteomes" id="UP000295455"/>
    </source>
</evidence>
<protein>
    <submittedName>
        <fullName evidence="6">YegS/Rv2252/BmrU family lipid kinase</fullName>
    </submittedName>
</protein>
<keyword evidence="4" id="KW-0067">ATP-binding</keyword>
<keyword evidence="1" id="KW-0808">Transferase</keyword>
<dbReference type="SMART" id="SM00046">
    <property type="entry name" value="DAGKc"/>
    <property type="match status" value="1"/>
</dbReference>
<dbReference type="InterPro" id="IPR050187">
    <property type="entry name" value="Lipid_Phosphate_FormReg"/>
</dbReference>
<comment type="caution">
    <text evidence="6">The sequence shown here is derived from an EMBL/GenBank/DDBJ whole genome shotgun (WGS) entry which is preliminary data.</text>
</comment>
<dbReference type="InterPro" id="IPR017438">
    <property type="entry name" value="ATP-NAD_kinase_N"/>
</dbReference>
<dbReference type="EMBL" id="SLUP01000002">
    <property type="protein sequence ID" value="TCL67844.1"/>
    <property type="molecule type" value="Genomic_DNA"/>
</dbReference>
<evidence type="ECO:0000313" key="6">
    <source>
        <dbReference type="EMBL" id="TCL67844.1"/>
    </source>
</evidence>
<dbReference type="GO" id="GO:0005524">
    <property type="term" value="F:ATP binding"/>
    <property type="evidence" value="ECO:0007669"/>
    <property type="project" value="UniProtKB-KW"/>
</dbReference>
<evidence type="ECO:0000256" key="2">
    <source>
        <dbReference type="ARBA" id="ARBA00022741"/>
    </source>
</evidence>
<feature type="domain" description="DAGKc" evidence="5">
    <location>
        <begin position="2"/>
        <end position="134"/>
    </location>
</feature>
<sequence length="296" mass="32660">MESKNKLLLVANPISGNSGNETLLKQLELEVAHRNLVLLKYETTGNESDDKKNILKYVITHHIRHILVMGGDGTIKFVAETIYNQDISIGILPAGSANGLASNLKLTDDVETQIQIALGAHSIAMDLLSINGHICLHIADVGINAELIENFENSPLRGKLGYALQTIPTLITSEYPYHFKIQTNNETLEKEGILIAIANAKQFGTGAMINPHGKLDDGVFEVVIFKKLDVVDIFKTLNQNSEMDSDFMEFRSTTKAVITSKKSISLQIDGEFIGKTTKIEASILQRKLKIMVPKDF</sequence>